<proteinExistence type="predicted"/>
<evidence type="ECO:0000313" key="2">
    <source>
        <dbReference type="EMBL" id="GBL75716.1"/>
    </source>
</evidence>
<feature type="region of interest" description="Disordered" evidence="1">
    <location>
        <begin position="57"/>
        <end position="80"/>
    </location>
</feature>
<accession>A0A4Y2A902</accession>
<feature type="compositionally biased region" description="Polar residues" evidence="1">
    <location>
        <begin position="57"/>
        <end position="70"/>
    </location>
</feature>
<gene>
    <name evidence="2" type="ORF">AVEN_155020_1</name>
</gene>
<name>A0A4Y2A902_ARAVE</name>
<dbReference type="Proteomes" id="UP000499080">
    <property type="component" value="Unassembled WGS sequence"/>
</dbReference>
<dbReference type="EMBL" id="BGPR01000008">
    <property type="protein sequence ID" value="GBL75716.1"/>
    <property type="molecule type" value="Genomic_DNA"/>
</dbReference>
<dbReference type="AlphaFoldDB" id="A0A4Y2A902"/>
<comment type="caution">
    <text evidence="2">The sequence shown here is derived from an EMBL/GenBank/DDBJ whole genome shotgun (WGS) entry which is preliminary data.</text>
</comment>
<reference evidence="2 3" key="1">
    <citation type="journal article" date="2019" name="Sci. Rep.">
        <title>Orb-weaving spider Araneus ventricosus genome elucidates the spidroin gene catalogue.</title>
        <authorList>
            <person name="Kono N."/>
            <person name="Nakamura H."/>
            <person name="Ohtoshi R."/>
            <person name="Moran D.A.P."/>
            <person name="Shinohara A."/>
            <person name="Yoshida Y."/>
            <person name="Fujiwara M."/>
            <person name="Mori M."/>
            <person name="Tomita M."/>
            <person name="Arakawa K."/>
        </authorList>
    </citation>
    <scope>NUCLEOTIDE SEQUENCE [LARGE SCALE GENOMIC DNA]</scope>
</reference>
<evidence type="ECO:0000256" key="1">
    <source>
        <dbReference type="SAM" id="MobiDB-lite"/>
    </source>
</evidence>
<evidence type="ECO:0000313" key="3">
    <source>
        <dbReference type="Proteomes" id="UP000499080"/>
    </source>
</evidence>
<organism evidence="2 3">
    <name type="scientific">Araneus ventricosus</name>
    <name type="common">Orbweaver spider</name>
    <name type="synonym">Epeira ventricosa</name>
    <dbReference type="NCBI Taxonomy" id="182803"/>
    <lineage>
        <taxon>Eukaryota</taxon>
        <taxon>Metazoa</taxon>
        <taxon>Ecdysozoa</taxon>
        <taxon>Arthropoda</taxon>
        <taxon>Chelicerata</taxon>
        <taxon>Arachnida</taxon>
        <taxon>Araneae</taxon>
        <taxon>Araneomorphae</taxon>
        <taxon>Entelegynae</taxon>
        <taxon>Araneoidea</taxon>
        <taxon>Araneidae</taxon>
        <taxon>Araneus</taxon>
    </lineage>
</organism>
<sequence length="118" mass="13238">MHHSTLFNKTLLRRGHRSLSMCHPSCGPHTTFSKTERGIPPEILGTVMIGCPLRSTRSGPHQNRPWTSNKPIGKSHMRGSRENGHGECCVQVAMRCPRRSIVILKMLYALAEKVLLLN</sequence>
<keyword evidence="3" id="KW-1185">Reference proteome</keyword>
<protein>
    <submittedName>
        <fullName evidence="2">Uncharacterized protein</fullName>
    </submittedName>
</protein>